<dbReference type="EMBL" id="CM023471">
    <property type="protein sequence ID" value="KAH7964962.1"/>
    <property type="molecule type" value="Genomic_DNA"/>
</dbReference>
<evidence type="ECO:0000313" key="2">
    <source>
        <dbReference type="Proteomes" id="UP000821865"/>
    </source>
</evidence>
<accession>A0ACB8DA36</accession>
<comment type="caution">
    <text evidence="1">The sequence shown here is derived from an EMBL/GenBank/DDBJ whole genome shotgun (WGS) entry which is preliminary data.</text>
</comment>
<proteinExistence type="predicted"/>
<reference evidence="1" key="1">
    <citation type="submission" date="2020-05" db="EMBL/GenBank/DDBJ databases">
        <title>Large-scale comparative analyses of tick genomes elucidate their genetic diversity and vector capacities.</title>
        <authorList>
            <person name="Jia N."/>
            <person name="Wang J."/>
            <person name="Shi W."/>
            <person name="Du L."/>
            <person name="Sun Y."/>
            <person name="Zhan W."/>
            <person name="Jiang J."/>
            <person name="Wang Q."/>
            <person name="Zhang B."/>
            <person name="Ji P."/>
            <person name="Sakyi L.B."/>
            <person name="Cui X."/>
            <person name="Yuan T."/>
            <person name="Jiang B."/>
            <person name="Yang W."/>
            <person name="Lam T.T.-Y."/>
            <person name="Chang Q."/>
            <person name="Ding S."/>
            <person name="Wang X."/>
            <person name="Zhu J."/>
            <person name="Ruan X."/>
            <person name="Zhao L."/>
            <person name="Wei J."/>
            <person name="Que T."/>
            <person name="Du C."/>
            <person name="Cheng J."/>
            <person name="Dai P."/>
            <person name="Han X."/>
            <person name="Huang E."/>
            <person name="Gao Y."/>
            <person name="Liu J."/>
            <person name="Shao H."/>
            <person name="Ye R."/>
            <person name="Li L."/>
            <person name="Wei W."/>
            <person name="Wang X."/>
            <person name="Wang C."/>
            <person name="Yang T."/>
            <person name="Huo Q."/>
            <person name="Li W."/>
            <person name="Guo W."/>
            <person name="Chen H."/>
            <person name="Zhou L."/>
            <person name="Ni X."/>
            <person name="Tian J."/>
            <person name="Zhou Y."/>
            <person name="Sheng Y."/>
            <person name="Liu T."/>
            <person name="Pan Y."/>
            <person name="Xia L."/>
            <person name="Li J."/>
            <person name="Zhao F."/>
            <person name="Cao W."/>
        </authorList>
    </citation>
    <scope>NUCLEOTIDE SEQUENCE</scope>
    <source>
        <strain evidence="1">Dsil-2018</strain>
    </source>
</reference>
<organism evidence="1 2">
    <name type="scientific">Dermacentor silvarum</name>
    <name type="common">Tick</name>
    <dbReference type="NCBI Taxonomy" id="543639"/>
    <lineage>
        <taxon>Eukaryota</taxon>
        <taxon>Metazoa</taxon>
        <taxon>Ecdysozoa</taxon>
        <taxon>Arthropoda</taxon>
        <taxon>Chelicerata</taxon>
        <taxon>Arachnida</taxon>
        <taxon>Acari</taxon>
        <taxon>Parasitiformes</taxon>
        <taxon>Ixodida</taxon>
        <taxon>Ixodoidea</taxon>
        <taxon>Ixodidae</taxon>
        <taxon>Rhipicephalinae</taxon>
        <taxon>Dermacentor</taxon>
    </lineage>
</organism>
<evidence type="ECO:0000313" key="1">
    <source>
        <dbReference type="EMBL" id="KAH7964962.1"/>
    </source>
</evidence>
<dbReference type="Proteomes" id="UP000821865">
    <property type="component" value="Chromosome 2"/>
</dbReference>
<keyword evidence="2" id="KW-1185">Reference proteome</keyword>
<sequence length="234" mass="25799">MSSRATTPEDLLSAAACVVDPFDTASEIRYNLGLNLSERLIRRRLEEAGLYSRISTQKPFLSARQPATPLVRRATSHLVGGRLQHSGVQRREHLLHTLGSATPSFAAYELSGWADLSYTGVAQIRTPNIDALAWNGVRLSRLYHQNLCTPSRAAIMTGRYPIHTGMQHLVILYGEPRGLPLNLKLLPEWLNELGYTSHMLGKSGLLPYVTPHYPIGGLHSMTPRDGPAALEKTA</sequence>
<name>A0ACB8DA36_DERSI</name>
<protein>
    <submittedName>
        <fullName evidence="1">Uncharacterized protein</fullName>
    </submittedName>
</protein>
<gene>
    <name evidence="1" type="ORF">HPB49_002707</name>
</gene>